<dbReference type="InterPro" id="IPR020556">
    <property type="entry name" value="Amidase_CS"/>
</dbReference>
<keyword evidence="2" id="KW-0378">Hydrolase</keyword>
<dbReference type="InterPro" id="IPR023631">
    <property type="entry name" value="Amidase_dom"/>
</dbReference>
<dbReference type="PROSITE" id="PS00571">
    <property type="entry name" value="AMIDASES"/>
    <property type="match status" value="1"/>
</dbReference>
<dbReference type="Proteomes" id="UP000318801">
    <property type="component" value="Unassembled WGS sequence"/>
</dbReference>
<dbReference type="Pfam" id="PF01425">
    <property type="entry name" value="Amidase"/>
    <property type="match status" value="1"/>
</dbReference>
<dbReference type="Gene3D" id="3.90.1300.10">
    <property type="entry name" value="Amidase signature (AS) domain"/>
    <property type="match status" value="1"/>
</dbReference>
<dbReference type="NCBIfam" id="NF006169">
    <property type="entry name" value="PRK08310.1"/>
    <property type="match status" value="1"/>
</dbReference>
<dbReference type="OrthoDB" id="9811471at2"/>
<dbReference type="PANTHER" id="PTHR46310:SF7">
    <property type="entry name" value="AMIDASE 1"/>
    <property type="match status" value="1"/>
</dbReference>
<evidence type="ECO:0000313" key="3">
    <source>
        <dbReference type="Proteomes" id="UP000318801"/>
    </source>
</evidence>
<reference evidence="2 3" key="1">
    <citation type="submission" date="2019-06" db="EMBL/GenBank/DDBJ databases">
        <authorList>
            <person name="Li M."/>
        </authorList>
    </citation>
    <scope>NUCLEOTIDE SEQUENCE [LARGE SCALE GENOMIC DNA]</scope>
    <source>
        <strain evidence="2 3">BGMRC2036</strain>
    </source>
</reference>
<name>A0A506U5Y2_9HYPH</name>
<dbReference type="PANTHER" id="PTHR46310">
    <property type="entry name" value="AMIDASE 1"/>
    <property type="match status" value="1"/>
</dbReference>
<dbReference type="AlphaFoldDB" id="A0A506U5Y2"/>
<feature type="domain" description="Amidase" evidence="1">
    <location>
        <begin position="34"/>
        <end position="215"/>
    </location>
</feature>
<proteinExistence type="predicted"/>
<dbReference type="EC" id="3.5.1.4" evidence="2"/>
<organism evidence="2 3">
    <name type="scientific">Martelella alba</name>
    <dbReference type="NCBI Taxonomy" id="2590451"/>
    <lineage>
        <taxon>Bacteria</taxon>
        <taxon>Pseudomonadati</taxon>
        <taxon>Pseudomonadota</taxon>
        <taxon>Alphaproteobacteria</taxon>
        <taxon>Hyphomicrobiales</taxon>
        <taxon>Aurantimonadaceae</taxon>
        <taxon>Martelella</taxon>
    </lineage>
</organism>
<dbReference type="EMBL" id="VHLG01000011">
    <property type="protein sequence ID" value="TPW28888.1"/>
    <property type="molecule type" value="Genomic_DNA"/>
</dbReference>
<dbReference type="SUPFAM" id="SSF75304">
    <property type="entry name" value="Amidase signature (AS) enzymes"/>
    <property type="match status" value="1"/>
</dbReference>
<sequence>MTCRTRSAMRRSEMMPTIDDIARSAFITRFDAPMARGKGGPLSGCSFVAKDLFDIEGHVTACGNADRVRDGKPSLSTAPSVLTALMSGASLIGKTHTDELACGMFGMNPAFGTPINPAAPDRAPGGSSSGSAAAVGAGIADFGIGSDTGGSIRVPASFCGLYGLRTTFGRISTAGVMAMAPSFDTVGWLARDASMLARVGEAYFGAFSRDIAAPRLMIARDAFDIPVNGIGETLLNAAQKLGPAQDITLYEEGVEHWLDTFRPLQLHDLWATLGNWCMEPGRALSESVDQRINLSKTVDPEAHAKAVVNREHLTTRLLDLLGDDGMIVIPTAHDLPPFLDADVSAQIVFREKTLALTCVASLCRLPQIAIPAAMVDRCPVGLSVIAGHRGEERLLAFAEALGPLVERP</sequence>
<dbReference type="GO" id="GO:0004040">
    <property type="term" value="F:amidase activity"/>
    <property type="evidence" value="ECO:0007669"/>
    <property type="project" value="UniProtKB-EC"/>
</dbReference>
<gene>
    <name evidence="2" type="ORF">FJU08_16320</name>
</gene>
<protein>
    <submittedName>
        <fullName evidence="2">Amidase</fullName>
        <ecNumber evidence="2">3.5.1.4</ecNumber>
    </submittedName>
</protein>
<accession>A0A506U5Y2</accession>
<evidence type="ECO:0000259" key="1">
    <source>
        <dbReference type="Pfam" id="PF01425"/>
    </source>
</evidence>
<dbReference type="InterPro" id="IPR036928">
    <property type="entry name" value="AS_sf"/>
</dbReference>
<evidence type="ECO:0000313" key="2">
    <source>
        <dbReference type="EMBL" id="TPW28888.1"/>
    </source>
</evidence>
<keyword evidence="3" id="KW-1185">Reference proteome</keyword>
<comment type="caution">
    <text evidence="2">The sequence shown here is derived from an EMBL/GenBank/DDBJ whole genome shotgun (WGS) entry which is preliminary data.</text>
</comment>